<dbReference type="Pfam" id="PF14553">
    <property type="entry name" value="YqbF"/>
    <property type="match status" value="1"/>
</dbReference>
<evidence type="ECO:0000256" key="1">
    <source>
        <dbReference type="SAM" id="MobiDB-lite"/>
    </source>
</evidence>
<dbReference type="SUPFAM" id="SSF68912">
    <property type="entry name" value="Rho N-terminal domain-like"/>
    <property type="match status" value="1"/>
</dbReference>
<feature type="domain" description="YqbF C-terminal" evidence="3">
    <location>
        <begin position="87"/>
        <end position="125"/>
    </location>
</feature>
<feature type="domain" description="Uncharacterised protein YqbF N-terminal" evidence="2">
    <location>
        <begin position="7"/>
        <end position="41"/>
    </location>
</feature>
<sequence length="135" mass="15658">MYTAELIKGKTYAVMGHVFLLNQEKEIEKKVFQYLNGNEFFDCKQLDVPADDPKTDDQPKEDDKSVKEEEEPKEAEEEPQQEQKIYTETELKDMKKDGQEAVIVDLGGDPSEFKNEGERIAFILEHQQQQEKTGE</sequence>
<proteinExistence type="predicted"/>
<dbReference type="InterPro" id="IPR036840">
    <property type="entry name" value="YqbF_dom_sf"/>
</dbReference>
<dbReference type="InterPro" id="IPR036269">
    <property type="entry name" value="Rho_N_sf"/>
</dbReference>
<organism evidence="4 5">
    <name type="scientific">Bacillus altitudinis</name>
    <dbReference type="NCBI Taxonomy" id="293387"/>
    <lineage>
        <taxon>Bacteria</taxon>
        <taxon>Bacillati</taxon>
        <taxon>Bacillota</taxon>
        <taxon>Bacilli</taxon>
        <taxon>Bacillales</taxon>
        <taxon>Bacillaceae</taxon>
        <taxon>Bacillus</taxon>
    </lineage>
</organism>
<dbReference type="SUPFAM" id="SSF160059">
    <property type="entry name" value="PriA/YqbF domain"/>
    <property type="match status" value="1"/>
</dbReference>
<reference evidence="4 5" key="1">
    <citation type="submission" date="2019-10" db="EMBL/GenBank/DDBJ databases">
        <authorList>
            <person name="Karimi E."/>
        </authorList>
    </citation>
    <scope>NUCLEOTIDE SEQUENCE [LARGE SCALE GENOMIC DNA]</scope>
    <source>
        <strain evidence="4">Bacillus sp. 348</strain>
    </source>
</reference>
<feature type="compositionally biased region" description="Basic and acidic residues" evidence="1">
    <location>
        <begin position="46"/>
        <end position="67"/>
    </location>
</feature>
<gene>
    <name evidence="4" type="ORF">BACI348_41597</name>
</gene>
<evidence type="ECO:0000259" key="3">
    <source>
        <dbReference type="Pfam" id="PF21488"/>
    </source>
</evidence>
<name>A0A653TXB7_BACAB</name>
<dbReference type="Proteomes" id="UP000433089">
    <property type="component" value="Unassembled WGS sequence"/>
</dbReference>
<evidence type="ECO:0000313" key="5">
    <source>
        <dbReference type="Proteomes" id="UP000433089"/>
    </source>
</evidence>
<feature type="compositionally biased region" description="Acidic residues" evidence="1">
    <location>
        <begin position="68"/>
        <end position="80"/>
    </location>
</feature>
<dbReference type="InterPro" id="IPR027926">
    <property type="entry name" value="YqbF_N"/>
</dbReference>
<dbReference type="RefSeq" id="WP_159159805.1">
    <property type="nucleotide sequence ID" value="NZ_JAMYEG010000014.1"/>
</dbReference>
<dbReference type="InterPro" id="IPR048424">
    <property type="entry name" value="YqbF_HeH"/>
</dbReference>
<dbReference type="Pfam" id="PF21488">
    <property type="entry name" value="YqbF_HeH"/>
    <property type="match status" value="1"/>
</dbReference>
<accession>A0A653TXB7</accession>
<feature type="region of interest" description="Disordered" evidence="1">
    <location>
        <begin position="46"/>
        <end position="84"/>
    </location>
</feature>
<dbReference type="EMBL" id="CABWLH010000009">
    <property type="protein sequence ID" value="VXB80438.1"/>
    <property type="molecule type" value="Genomic_DNA"/>
</dbReference>
<protein>
    <submittedName>
        <fullName evidence="4">Uncharacterized protein</fullName>
    </submittedName>
</protein>
<dbReference type="Gene3D" id="1.10.720.10">
    <property type="match status" value="1"/>
</dbReference>
<evidence type="ECO:0000313" key="4">
    <source>
        <dbReference type="EMBL" id="VXB80438.1"/>
    </source>
</evidence>
<dbReference type="AlphaFoldDB" id="A0A653TXB7"/>
<dbReference type="Gene3D" id="3.40.5.20">
    <property type="entry name" value="YqbF domain"/>
    <property type="match status" value="1"/>
</dbReference>
<evidence type="ECO:0000259" key="2">
    <source>
        <dbReference type="Pfam" id="PF14553"/>
    </source>
</evidence>